<keyword evidence="9" id="KW-1185">Reference proteome</keyword>
<name>D7FQE2_ECTSI</name>
<feature type="region of interest" description="Disordered" evidence="5">
    <location>
        <begin position="153"/>
        <end position="176"/>
    </location>
</feature>
<dbReference type="PANTHER" id="PTHR12308">
    <property type="entry name" value="ANOCTAMIN"/>
    <property type="match status" value="1"/>
</dbReference>
<proteinExistence type="predicted"/>
<feature type="domain" description="Anoctamin transmembrane" evidence="7">
    <location>
        <begin position="415"/>
        <end position="474"/>
    </location>
</feature>
<keyword evidence="4 6" id="KW-0472">Membrane</keyword>
<dbReference type="eggNOG" id="ENOG502STN3">
    <property type="taxonomic scope" value="Eukaryota"/>
</dbReference>
<dbReference type="InterPro" id="IPR049452">
    <property type="entry name" value="Anoctamin_TM"/>
</dbReference>
<dbReference type="PANTHER" id="PTHR12308:SF73">
    <property type="entry name" value="ANOCTAMIN"/>
    <property type="match status" value="1"/>
</dbReference>
<evidence type="ECO:0000259" key="7">
    <source>
        <dbReference type="Pfam" id="PF04547"/>
    </source>
</evidence>
<evidence type="ECO:0000256" key="1">
    <source>
        <dbReference type="ARBA" id="ARBA00004141"/>
    </source>
</evidence>
<feature type="compositionally biased region" description="Basic and acidic residues" evidence="5">
    <location>
        <begin position="1"/>
        <end position="26"/>
    </location>
</feature>
<evidence type="ECO:0000256" key="4">
    <source>
        <dbReference type="ARBA" id="ARBA00023136"/>
    </source>
</evidence>
<evidence type="ECO:0000313" key="9">
    <source>
        <dbReference type="Proteomes" id="UP000002630"/>
    </source>
</evidence>
<sequence>MSYSTDRLERGHLDSEDSLLDEDRSVEMQNPLSVAPEPILVNFNNNANNPDPGAFSDDEPSSPESNKSPSRNTQFPSSGDGGSDHGSSKEGDDDNGLDQSSECGSMATTMRHKRAATSFKGDEEEDIAEELPPKGADMEDVDLGSTNRIMALRKTNDSSSTNNQNPELGGNGLKDETRTAMYPSTAEPSPNTIVPGDASQVDELSEMEYIAADGYGFDYVMVFKLSRVGVMTDYATETIKKIMAAGFKVRVYLSCSKEEVFCEMRASVERLMQYADQVNRKMLLDRFQLSEAAAAGDPEAKIAPIKINNDPNISFRSPYEYIYARYDRRPDLQHLYYKSDGMWHPFRAVVRLSISIDILKAPMCLGGAGLPVDKLKLQGKILALFPKHFKQNKLRLRNNWLVAKQWPWESPYDQIKDYYGEKIGLYFHFLGHLTTWLIPLGVAGLITAMTVYISGNEEHVITLIFAPIVVFWAIGEESAKARLETRDTNPTTTDAIVKPELSPKAIQQ</sequence>
<evidence type="ECO:0000256" key="2">
    <source>
        <dbReference type="ARBA" id="ARBA00022692"/>
    </source>
</evidence>
<evidence type="ECO:0000313" key="8">
    <source>
        <dbReference type="EMBL" id="CBJ48474.1"/>
    </source>
</evidence>
<dbReference type="Proteomes" id="UP000002630">
    <property type="component" value="Linkage Group LG02"/>
</dbReference>
<dbReference type="OrthoDB" id="296386at2759"/>
<dbReference type="InterPro" id="IPR007632">
    <property type="entry name" value="Anoctamin"/>
</dbReference>
<feature type="transmembrane region" description="Helical" evidence="6">
    <location>
        <begin position="425"/>
        <end position="453"/>
    </location>
</feature>
<reference evidence="8 9" key="1">
    <citation type="journal article" date="2010" name="Nature">
        <title>The Ectocarpus genome and the independent evolution of multicellularity in brown algae.</title>
        <authorList>
            <person name="Cock J.M."/>
            <person name="Sterck L."/>
            <person name="Rouze P."/>
            <person name="Scornet D."/>
            <person name="Allen A.E."/>
            <person name="Amoutzias G."/>
            <person name="Anthouard V."/>
            <person name="Artiguenave F."/>
            <person name="Aury J.M."/>
            <person name="Badger J.H."/>
            <person name="Beszteri B."/>
            <person name="Billiau K."/>
            <person name="Bonnet E."/>
            <person name="Bothwell J.H."/>
            <person name="Bowler C."/>
            <person name="Boyen C."/>
            <person name="Brownlee C."/>
            <person name="Carrano C.J."/>
            <person name="Charrier B."/>
            <person name="Cho G.Y."/>
            <person name="Coelho S.M."/>
            <person name="Collen J."/>
            <person name="Corre E."/>
            <person name="Da Silva C."/>
            <person name="Delage L."/>
            <person name="Delaroque N."/>
            <person name="Dittami S.M."/>
            <person name="Doulbeau S."/>
            <person name="Elias M."/>
            <person name="Farnham G."/>
            <person name="Gachon C.M."/>
            <person name="Gschloessl B."/>
            <person name="Heesch S."/>
            <person name="Jabbari K."/>
            <person name="Jubin C."/>
            <person name="Kawai H."/>
            <person name="Kimura K."/>
            <person name="Kloareg B."/>
            <person name="Kupper F.C."/>
            <person name="Lang D."/>
            <person name="Le Bail A."/>
            <person name="Leblanc C."/>
            <person name="Lerouge P."/>
            <person name="Lohr M."/>
            <person name="Lopez P.J."/>
            <person name="Martens C."/>
            <person name="Maumus F."/>
            <person name="Michel G."/>
            <person name="Miranda-Saavedra D."/>
            <person name="Morales J."/>
            <person name="Moreau H."/>
            <person name="Motomura T."/>
            <person name="Nagasato C."/>
            <person name="Napoli C.A."/>
            <person name="Nelson D.R."/>
            <person name="Nyvall-Collen P."/>
            <person name="Peters A.F."/>
            <person name="Pommier C."/>
            <person name="Potin P."/>
            <person name="Poulain J."/>
            <person name="Quesneville H."/>
            <person name="Read B."/>
            <person name="Rensing S.A."/>
            <person name="Ritter A."/>
            <person name="Rousvoal S."/>
            <person name="Samanta M."/>
            <person name="Samson G."/>
            <person name="Schroeder D.C."/>
            <person name="Segurens B."/>
            <person name="Strittmatter M."/>
            <person name="Tonon T."/>
            <person name="Tregear J.W."/>
            <person name="Valentin K."/>
            <person name="von Dassow P."/>
            <person name="Yamagishi T."/>
            <person name="Van de Peer Y."/>
            <person name="Wincker P."/>
        </authorList>
    </citation>
    <scope>NUCLEOTIDE SEQUENCE [LARGE SCALE GENOMIC DNA]</scope>
    <source>
        <strain evidence="9">Ec32 / CCAP1310/4</strain>
    </source>
</reference>
<dbReference type="EMBL" id="FN648375">
    <property type="protein sequence ID" value="CBJ48474.1"/>
    <property type="molecule type" value="Genomic_DNA"/>
</dbReference>
<keyword evidence="2 6" id="KW-0812">Transmembrane</keyword>
<evidence type="ECO:0000256" key="5">
    <source>
        <dbReference type="SAM" id="MobiDB-lite"/>
    </source>
</evidence>
<dbReference type="GO" id="GO:0016020">
    <property type="term" value="C:membrane"/>
    <property type="evidence" value="ECO:0007669"/>
    <property type="project" value="UniProtKB-SubCell"/>
</dbReference>
<dbReference type="InParanoid" id="D7FQE2"/>
<dbReference type="GO" id="GO:0005254">
    <property type="term" value="F:chloride channel activity"/>
    <property type="evidence" value="ECO:0007669"/>
    <property type="project" value="TreeGrafter"/>
</dbReference>
<evidence type="ECO:0000256" key="3">
    <source>
        <dbReference type="ARBA" id="ARBA00022989"/>
    </source>
</evidence>
<organism evidence="8 9">
    <name type="scientific">Ectocarpus siliculosus</name>
    <name type="common">Brown alga</name>
    <name type="synonym">Conferva siliculosa</name>
    <dbReference type="NCBI Taxonomy" id="2880"/>
    <lineage>
        <taxon>Eukaryota</taxon>
        <taxon>Sar</taxon>
        <taxon>Stramenopiles</taxon>
        <taxon>Ochrophyta</taxon>
        <taxon>PX clade</taxon>
        <taxon>Phaeophyceae</taxon>
        <taxon>Ectocarpales</taxon>
        <taxon>Ectocarpaceae</taxon>
        <taxon>Ectocarpus</taxon>
    </lineage>
</organism>
<accession>D7FQE2</accession>
<feature type="compositionally biased region" description="Polar residues" evidence="5">
    <location>
        <begin position="97"/>
        <end position="108"/>
    </location>
</feature>
<feature type="region of interest" description="Disordered" evidence="5">
    <location>
        <begin position="1"/>
        <end position="141"/>
    </location>
</feature>
<dbReference type="AlphaFoldDB" id="D7FQE2"/>
<dbReference type="EMBL" id="FN649727">
    <property type="protein sequence ID" value="CBJ48474.1"/>
    <property type="molecule type" value="Genomic_DNA"/>
</dbReference>
<dbReference type="Pfam" id="PF04547">
    <property type="entry name" value="Anoctamin"/>
    <property type="match status" value="1"/>
</dbReference>
<protein>
    <recommendedName>
        <fullName evidence="7">Anoctamin transmembrane domain-containing protein</fullName>
    </recommendedName>
</protein>
<feature type="compositionally biased region" description="Polar residues" evidence="5">
    <location>
        <begin position="157"/>
        <end position="166"/>
    </location>
</feature>
<comment type="subcellular location">
    <subcellularLocation>
        <location evidence="1">Membrane</location>
        <topology evidence="1">Multi-pass membrane protein</topology>
    </subcellularLocation>
</comment>
<keyword evidence="3 6" id="KW-1133">Transmembrane helix</keyword>
<gene>
    <name evidence="8" type="ORF">Esi_0002_0308</name>
</gene>
<evidence type="ECO:0000256" key="6">
    <source>
        <dbReference type="SAM" id="Phobius"/>
    </source>
</evidence>